<name>A0A1R3J3A7_9ROSI</name>
<keyword evidence="2" id="KW-1185">Reference proteome</keyword>
<evidence type="ECO:0000313" key="1">
    <source>
        <dbReference type="EMBL" id="OMO89304.1"/>
    </source>
</evidence>
<sequence length="56" mass="6341">MGSSSESSIRSQSYCSSYNFEAYKLISSSFPIEHNYEGDDVFLFLQLQDPSSNSME</sequence>
<accession>A0A1R3J3A7</accession>
<reference evidence="2" key="1">
    <citation type="submission" date="2013-09" db="EMBL/GenBank/DDBJ databases">
        <title>Corchorus olitorius genome sequencing.</title>
        <authorList>
            <person name="Alam M."/>
            <person name="Haque M.S."/>
            <person name="Islam M.S."/>
            <person name="Emdad E.M."/>
            <person name="Islam M.M."/>
            <person name="Ahmed B."/>
            <person name="Halim A."/>
            <person name="Hossen Q.M.M."/>
            <person name="Hossain M.Z."/>
            <person name="Ahmed R."/>
            <person name="Khan M.M."/>
            <person name="Islam R."/>
            <person name="Rashid M.M."/>
            <person name="Khan S.A."/>
            <person name="Rahman M.S."/>
            <person name="Alam M."/>
            <person name="Yahiya A.S."/>
            <person name="Khan M.S."/>
            <person name="Azam M.S."/>
            <person name="Haque T."/>
            <person name="Lashkar M.Z.H."/>
            <person name="Akhand A.I."/>
            <person name="Morshed G."/>
            <person name="Roy S."/>
            <person name="Uddin K.S."/>
            <person name="Rabeya T."/>
            <person name="Hossain A.S."/>
            <person name="Chowdhury A."/>
            <person name="Snigdha A.R."/>
            <person name="Mortoza M.S."/>
            <person name="Matin S.A."/>
            <person name="Hoque S.M.E."/>
            <person name="Islam M.K."/>
            <person name="Roy D.K."/>
            <person name="Haider R."/>
            <person name="Moosa M.M."/>
            <person name="Elias S.M."/>
            <person name="Hasan A.M."/>
            <person name="Jahan S."/>
            <person name="Shafiuddin M."/>
            <person name="Mahmood N."/>
            <person name="Shommy N.S."/>
        </authorList>
    </citation>
    <scope>NUCLEOTIDE SEQUENCE [LARGE SCALE GENOMIC DNA]</scope>
    <source>
        <strain evidence="2">cv. O-4</strain>
    </source>
</reference>
<evidence type="ECO:0000313" key="2">
    <source>
        <dbReference type="Proteomes" id="UP000187203"/>
    </source>
</evidence>
<dbReference type="Proteomes" id="UP000187203">
    <property type="component" value="Unassembled WGS sequence"/>
</dbReference>
<protein>
    <submittedName>
        <fullName evidence="1">Uncharacterized protein</fullName>
    </submittedName>
</protein>
<proteinExistence type="predicted"/>
<dbReference type="EMBL" id="AWUE01016834">
    <property type="protein sequence ID" value="OMO89304.1"/>
    <property type="molecule type" value="Genomic_DNA"/>
</dbReference>
<gene>
    <name evidence="1" type="ORF">COLO4_19808</name>
</gene>
<comment type="caution">
    <text evidence="1">The sequence shown here is derived from an EMBL/GenBank/DDBJ whole genome shotgun (WGS) entry which is preliminary data.</text>
</comment>
<dbReference type="AlphaFoldDB" id="A0A1R3J3A7"/>
<organism evidence="1 2">
    <name type="scientific">Corchorus olitorius</name>
    <dbReference type="NCBI Taxonomy" id="93759"/>
    <lineage>
        <taxon>Eukaryota</taxon>
        <taxon>Viridiplantae</taxon>
        <taxon>Streptophyta</taxon>
        <taxon>Embryophyta</taxon>
        <taxon>Tracheophyta</taxon>
        <taxon>Spermatophyta</taxon>
        <taxon>Magnoliopsida</taxon>
        <taxon>eudicotyledons</taxon>
        <taxon>Gunneridae</taxon>
        <taxon>Pentapetalae</taxon>
        <taxon>rosids</taxon>
        <taxon>malvids</taxon>
        <taxon>Malvales</taxon>
        <taxon>Malvaceae</taxon>
        <taxon>Grewioideae</taxon>
        <taxon>Apeibeae</taxon>
        <taxon>Corchorus</taxon>
    </lineage>
</organism>